<dbReference type="OrthoDB" id="421374at2759"/>
<evidence type="ECO:0000313" key="2">
    <source>
        <dbReference type="Proteomes" id="UP000053392"/>
    </source>
</evidence>
<dbReference type="Proteomes" id="UP000053392">
    <property type="component" value="Unassembled WGS sequence"/>
</dbReference>
<proteinExistence type="predicted"/>
<evidence type="ECO:0000313" key="1">
    <source>
        <dbReference type="EMBL" id="KIR42326.1"/>
    </source>
</evidence>
<dbReference type="HOGENOM" id="CLU_3224526_0_0_1"/>
<accession>A0A0D0V4J4</accession>
<sequence>MITKKIETLCTSIIDWKQYDAPTSAGEANVVVAKLADWLKSASY</sequence>
<dbReference type="AlphaFoldDB" id="A0A0D0V4J4"/>
<dbReference type="EMBL" id="KN847898">
    <property type="protein sequence ID" value="KIR42326.1"/>
    <property type="molecule type" value="Genomic_DNA"/>
</dbReference>
<keyword evidence="2" id="KW-1185">Reference proteome</keyword>
<name>A0A0D0V4J4_9TREE</name>
<gene>
    <name evidence="1" type="ORF">I313_01549</name>
</gene>
<reference evidence="1 2" key="1">
    <citation type="submission" date="2015-01" db="EMBL/GenBank/DDBJ databases">
        <title>The Genome Sequence of Cryptococcus gattii Ram5.</title>
        <authorList>
            <consortium name="The Broad Institute Genomics Platform"/>
            <person name="Cuomo C."/>
            <person name="Litvintseva A."/>
            <person name="Chen Y."/>
            <person name="Heitman J."/>
            <person name="Sun S."/>
            <person name="Springer D."/>
            <person name="Dromer F."/>
            <person name="Young S."/>
            <person name="Zeng Q."/>
            <person name="Gargeya S."/>
            <person name="Abouelleil A."/>
            <person name="Alvarado L."/>
            <person name="Chapman S.B."/>
            <person name="Gainer-Dewar J."/>
            <person name="Goldberg J."/>
            <person name="Griggs A."/>
            <person name="Gujja S."/>
            <person name="Hansen M."/>
            <person name="Howarth C."/>
            <person name="Imamovic A."/>
            <person name="Larimer J."/>
            <person name="Murphy C."/>
            <person name="Naylor J."/>
            <person name="Pearson M."/>
            <person name="Priest M."/>
            <person name="Roberts A."/>
            <person name="Saif S."/>
            <person name="Shea T."/>
            <person name="Sykes S."/>
            <person name="Wortman J."/>
            <person name="Nusbaum C."/>
            <person name="Birren B."/>
        </authorList>
    </citation>
    <scope>NUCLEOTIDE SEQUENCE [LARGE SCALE GENOMIC DNA]</scope>
    <source>
        <strain evidence="1 2">Ram5</strain>
    </source>
</reference>
<protein>
    <submittedName>
        <fullName evidence="1">Uncharacterized protein</fullName>
    </submittedName>
</protein>
<organism evidence="1 2">
    <name type="scientific">Cryptococcus deuterogattii Ram5</name>
    <dbReference type="NCBI Taxonomy" id="1296110"/>
    <lineage>
        <taxon>Eukaryota</taxon>
        <taxon>Fungi</taxon>
        <taxon>Dikarya</taxon>
        <taxon>Basidiomycota</taxon>
        <taxon>Agaricomycotina</taxon>
        <taxon>Tremellomycetes</taxon>
        <taxon>Tremellales</taxon>
        <taxon>Cryptococcaceae</taxon>
        <taxon>Cryptococcus</taxon>
        <taxon>Cryptococcus gattii species complex</taxon>
    </lineage>
</organism>